<comment type="caution">
    <text evidence="1">The sequence shown here is derived from an EMBL/GenBank/DDBJ whole genome shotgun (WGS) entry which is preliminary data.</text>
</comment>
<name>A0ABQ5NLQ6_9BACI</name>
<evidence type="ECO:0000313" key="2">
    <source>
        <dbReference type="Proteomes" id="UP001065593"/>
    </source>
</evidence>
<gene>
    <name evidence="1" type="ORF">LYSBPC_21590</name>
</gene>
<proteinExistence type="predicted"/>
<evidence type="ECO:0000313" key="1">
    <source>
        <dbReference type="EMBL" id="GLC89032.1"/>
    </source>
</evidence>
<dbReference type="EMBL" id="BRZA01000002">
    <property type="protein sequence ID" value="GLC89032.1"/>
    <property type="molecule type" value="Genomic_DNA"/>
</dbReference>
<keyword evidence="2" id="KW-1185">Reference proteome</keyword>
<reference evidence="1" key="1">
    <citation type="submission" date="2022-08" db="EMBL/GenBank/DDBJ databases">
        <title>Draft genome sequence of Lysinibacillus sp. strain KH24.</title>
        <authorList>
            <person name="Kanbe H."/>
            <person name="Itoh H."/>
        </authorList>
    </citation>
    <scope>NUCLEOTIDE SEQUENCE</scope>
    <source>
        <strain evidence="1">KH24</strain>
    </source>
</reference>
<organism evidence="1 2">
    <name type="scientific">Lysinibacillus piscis</name>
    <dbReference type="NCBI Taxonomy" id="2518931"/>
    <lineage>
        <taxon>Bacteria</taxon>
        <taxon>Bacillati</taxon>
        <taxon>Bacillota</taxon>
        <taxon>Bacilli</taxon>
        <taxon>Bacillales</taxon>
        <taxon>Bacillaceae</taxon>
        <taxon>Lysinibacillus</taxon>
    </lineage>
</organism>
<evidence type="ECO:0008006" key="3">
    <source>
        <dbReference type="Google" id="ProtNLM"/>
    </source>
</evidence>
<protein>
    <recommendedName>
        <fullName evidence="3">DUF3967 domain-containing protein</fullName>
    </recommendedName>
</protein>
<dbReference type="Proteomes" id="UP001065593">
    <property type="component" value="Unassembled WGS sequence"/>
</dbReference>
<sequence length="89" mass="10433">MDHNDFQHHVLEVLGTLLKEQREIKTDVQGLQVEMQAQKKELNRQGLKLDTIMKQTAENAELKTQVLEIIEVSKKLDFEIELLKTHLRN</sequence>
<accession>A0ABQ5NLQ6</accession>
<dbReference type="RefSeq" id="WP_264988779.1">
    <property type="nucleotide sequence ID" value="NZ_BRZA01000002.1"/>
</dbReference>